<feature type="transmembrane region" description="Helical" evidence="1">
    <location>
        <begin position="39"/>
        <end position="61"/>
    </location>
</feature>
<sequence>MTLQIQFMTIGMMYAGGVVLGGLFDVYRVLSGQLKVPFWLRAVLDLLYWFIGTIVIFKLLYESNWGEVRFFIFIGLMIGISFYFWLLSRPMIGIIKFMIRVVQTTIRIGKRMIELFIIKPILFLYRVVVIFLGFLLATAIFLYKIMIQLFYPLWKLLLWLVSPLVRRLRFPIPVWMKKAGGWIIAWVRRLF</sequence>
<keyword evidence="1" id="KW-0812">Transmembrane</keyword>
<feature type="transmembrane region" description="Helical" evidence="1">
    <location>
        <begin position="7"/>
        <end position="27"/>
    </location>
</feature>
<dbReference type="InterPro" id="IPR019074">
    <property type="entry name" value="YabQ"/>
</dbReference>
<dbReference type="Pfam" id="PF09578">
    <property type="entry name" value="Spore_YabQ"/>
    <property type="match status" value="1"/>
</dbReference>
<keyword evidence="3" id="KW-1185">Reference proteome</keyword>
<evidence type="ECO:0000313" key="3">
    <source>
        <dbReference type="Proteomes" id="UP000317036"/>
    </source>
</evidence>
<dbReference type="EMBL" id="VNJI01000048">
    <property type="protein sequence ID" value="TVY06792.1"/>
    <property type="molecule type" value="Genomic_DNA"/>
</dbReference>
<keyword evidence="1" id="KW-1133">Transmembrane helix</keyword>
<feature type="transmembrane region" description="Helical" evidence="1">
    <location>
        <begin position="121"/>
        <end position="143"/>
    </location>
</feature>
<dbReference type="NCBIfam" id="TIGR02893">
    <property type="entry name" value="spore_yabQ"/>
    <property type="match status" value="1"/>
</dbReference>
<gene>
    <name evidence="2" type="primary">yabQ</name>
    <name evidence="2" type="ORF">FPZ49_27330</name>
</gene>
<feature type="transmembrane region" description="Helical" evidence="1">
    <location>
        <begin position="68"/>
        <end position="86"/>
    </location>
</feature>
<dbReference type="AlphaFoldDB" id="A0A559K3T3"/>
<accession>A0A559K3T3</accession>
<comment type="caution">
    <text evidence="2">The sequence shown here is derived from an EMBL/GenBank/DDBJ whole genome shotgun (WGS) entry which is preliminary data.</text>
</comment>
<dbReference type="Proteomes" id="UP000317036">
    <property type="component" value="Unassembled WGS sequence"/>
</dbReference>
<keyword evidence="1" id="KW-0472">Membrane</keyword>
<name>A0A559K3T3_9BACL</name>
<organism evidence="2 3">
    <name type="scientific">Paenibacillus cremeus</name>
    <dbReference type="NCBI Taxonomy" id="2163881"/>
    <lineage>
        <taxon>Bacteria</taxon>
        <taxon>Bacillati</taxon>
        <taxon>Bacillota</taxon>
        <taxon>Bacilli</taxon>
        <taxon>Bacillales</taxon>
        <taxon>Paenibacillaceae</taxon>
        <taxon>Paenibacillus</taxon>
    </lineage>
</organism>
<proteinExistence type="predicted"/>
<reference evidence="2 3" key="1">
    <citation type="submission" date="2019-07" db="EMBL/GenBank/DDBJ databases">
        <authorList>
            <person name="Kim J."/>
        </authorList>
    </citation>
    <scope>NUCLEOTIDE SEQUENCE [LARGE SCALE GENOMIC DNA]</scope>
    <source>
        <strain evidence="2 3">JC52</strain>
    </source>
</reference>
<protein>
    <submittedName>
        <fullName evidence="2">Spore cortex biosynthesis protein YabQ</fullName>
    </submittedName>
</protein>
<evidence type="ECO:0000256" key="1">
    <source>
        <dbReference type="SAM" id="Phobius"/>
    </source>
</evidence>
<evidence type="ECO:0000313" key="2">
    <source>
        <dbReference type="EMBL" id="TVY06792.1"/>
    </source>
</evidence>
<dbReference type="RefSeq" id="WP_144853127.1">
    <property type="nucleotide sequence ID" value="NZ_VNJI01000048.1"/>
</dbReference>
<dbReference type="OrthoDB" id="1653819at2"/>